<dbReference type="eggNOG" id="KOG4003">
    <property type="taxonomic scope" value="Eukaryota"/>
</dbReference>
<sequence>MKALLIIDVQNDFLPPNGSLAVPKGDEIVNPILSLIHDSQQDWHRVVMTRDWHPKNHISFAKRHGQEPYSSITYKSPRPGDSSTQEGTLWPVHCVQNTRGSQLADPLLKETYKNHYKIVDKGFLSDREYYSAFNDIWDFHKTELNDYLKKHHITQVYVVGLALDFCVKNTAISAAKLGYETIILKDYTRAINSDEESMEKLKKELEEHNIKLQ</sequence>
<dbReference type="HOGENOM" id="CLU_068979_13_0_1"/>
<dbReference type="AlphaFoldDB" id="G0V5K8"/>
<dbReference type="GO" id="GO:0019358">
    <property type="term" value="P:nicotinate nucleotide salvage"/>
    <property type="evidence" value="ECO:0007669"/>
    <property type="project" value="EnsemblFungi"/>
</dbReference>
<evidence type="ECO:0000256" key="3">
    <source>
        <dbReference type="ARBA" id="ARBA00022723"/>
    </source>
</evidence>
<reference evidence="10 11" key="1">
    <citation type="journal article" date="2011" name="Proc. Natl. Acad. Sci. U.S.A.">
        <title>Evolutionary erosion of yeast sex chromosomes by mating-type switching accidents.</title>
        <authorList>
            <person name="Gordon J.L."/>
            <person name="Armisen D."/>
            <person name="Proux-Wera E."/>
            <person name="Oheigeartaigh S.S."/>
            <person name="Byrne K.P."/>
            <person name="Wolfe K.H."/>
        </authorList>
    </citation>
    <scope>NUCLEOTIDE SEQUENCE [LARGE SCALE GENOMIC DNA]</scope>
    <source>
        <strain evidence="11">ATCC 76901 / BCRC 22586 / CBS 4309 / NBRC 1992 / NRRL Y-12630</strain>
    </source>
</reference>
<dbReference type="KEGG" id="ncs:NCAS_0A01870"/>
<evidence type="ECO:0000313" key="11">
    <source>
        <dbReference type="Proteomes" id="UP000001640"/>
    </source>
</evidence>
<keyword evidence="4" id="KW-0378">Hydrolase</keyword>
<dbReference type="PANTHER" id="PTHR11080">
    <property type="entry name" value="PYRAZINAMIDASE/NICOTINAMIDASE"/>
    <property type="match status" value="1"/>
</dbReference>
<accession>G0V5K8</accession>
<dbReference type="Pfam" id="PF00857">
    <property type="entry name" value="Isochorismatase"/>
    <property type="match status" value="1"/>
</dbReference>
<dbReference type="InterPro" id="IPR000868">
    <property type="entry name" value="Isochorismatase-like_dom"/>
</dbReference>
<evidence type="ECO:0000256" key="1">
    <source>
        <dbReference type="ARBA" id="ARBA00006336"/>
    </source>
</evidence>
<keyword evidence="3" id="KW-0479">Metal-binding</keyword>
<dbReference type="CDD" id="cd01011">
    <property type="entry name" value="nicotinamidase"/>
    <property type="match status" value="1"/>
</dbReference>
<keyword evidence="11" id="KW-1185">Reference proteome</keyword>
<keyword evidence="2" id="KW-0662">Pyridine nucleotide biosynthesis</keyword>
<dbReference type="GeneID" id="96900235"/>
<dbReference type="PANTHER" id="PTHR11080:SF2">
    <property type="entry name" value="LD05707P"/>
    <property type="match status" value="1"/>
</dbReference>
<dbReference type="InterPro" id="IPR052347">
    <property type="entry name" value="Isochorismatase_Nicotinamidase"/>
</dbReference>
<dbReference type="EMBL" id="HE576752">
    <property type="protein sequence ID" value="CCC66745.1"/>
    <property type="molecule type" value="Genomic_DNA"/>
</dbReference>
<evidence type="ECO:0000256" key="6">
    <source>
        <dbReference type="ARBA" id="ARBA00039017"/>
    </source>
</evidence>
<comment type="pathway">
    <text evidence="5">Cofactor biosynthesis; nicotinate biosynthesis; nicotinate from nicotinamide: step 1/1.</text>
</comment>
<feature type="domain" description="Isochorismatase-like" evidence="9">
    <location>
        <begin position="3"/>
        <end position="197"/>
    </location>
</feature>
<dbReference type="GO" id="GO:0000781">
    <property type="term" value="C:chromosome, telomeric region"/>
    <property type="evidence" value="ECO:0007669"/>
    <property type="project" value="GOC"/>
</dbReference>
<gene>
    <name evidence="10" type="primary">NCAS0A01870</name>
    <name evidence="10" type="ordered locus">NCAS_0A01870</name>
</gene>
<evidence type="ECO:0000256" key="5">
    <source>
        <dbReference type="ARBA" id="ARBA00037900"/>
    </source>
</evidence>
<reference key="2">
    <citation type="submission" date="2011-08" db="EMBL/GenBank/DDBJ databases">
        <title>Genome sequence of Naumovozyma castellii.</title>
        <authorList>
            <person name="Gordon J.L."/>
            <person name="Armisen D."/>
            <person name="Proux-Wera E."/>
            <person name="OhEigeartaigh S.S."/>
            <person name="Byrne K.P."/>
            <person name="Wolfe K.H."/>
        </authorList>
    </citation>
    <scope>NUCLEOTIDE SEQUENCE</scope>
    <source>
        <strain>Type strain:CBS 4309</strain>
    </source>
</reference>
<dbReference type="FunCoup" id="G0V5K8">
    <property type="interactions" value="486"/>
</dbReference>
<dbReference type="GO" id="GO:0031509">
    <property type="term" value="P:subtelomeric heterochromatin formation"/>
    <property type="evidence" value="ECO:0007669"/>
    <property type="project" value="EnsemblFungi"/>
</dbReference>
<feature type="coiled-coil region" evidence="8">
    <location>
        <begin position="184"/>
        <end position="211"/>
    </location>
</feature>
<evidence type="ECO:0000256" key="4">
    <source>
        <dbReference type="ARBA" id="ARBA00022801"/>
    </source>
</evidence>
<evidence type="ECO:0000259" key="9">
    <source>
        <dbReference type="Pfam" id="PF00857"/>
    </source>
</evidence>
<dbReference type="RefSeq" id="XP_003673137.1">
    <property type="nucleotide sequence ID" value="XM_003673089.1"/>
</dbReference>
<evidence type="ECO:0000256" key="2">
    <source>
        <dbReference type="ARBA" id="ARBA00022642"/>
    </source>
</evidence>
<organism evidence="10 11">
    <name type="scientific">Naumovozyma castellii</name>
    <name type="common">Yeast</name>
    <name type="synonym">Saccharomyces castellii</name>
    <dbReference type="NCBI Taxonomy" id="27288"/>
    <lineage>
        <taxon>Eukaryota</taxon>
        <taxon>Fungi</taxon>
        <taxon>Dikarya</taxon>
        <taxon>Ascomycota</taxon>
        <taxon>Saccharomycotina</taxon>
        <taxon>Saccharomycetes</taxon>
        <taxon>Saccharomycetales</taxon>
        <taxon>Saccharomycetaceae</taxon>
        <taxon>Naumovozyma</taxon>
    </lineage>
</organism>
<dbReference type="Gene3D" id="3.40.50.850">
    <property type="entry name" value="Isochorismatase-like"/>
    <property type="match status" value="1"/>
</dbReference>
<keyword evidence="8" id="KW-0175">Coiled coil</keyword>
<dbReference type="GO" id="GO:0005777">
    <property type="term" value="C:peroxisome"/>
    <property type="evidence" value="ECO:0007669"/>
    <property type="project" value="EnsemblFungi"/>
</dbReference>
<dbReference type="GO" id="GO:0000183">
    <property type="term" value="P:rDNA heterochromatin formation"/>
    <property type="evidence" value="ECO:0007669"/>
    <property type="project" value="EnsemblFungi"/>
</dbReference>
<dbReference type="GO" id="GO:0005634">
    <property type="term" value="C:nucleus"/>
    <property type="evidence" value="ECO:0007669"/>
    <property type="project" value="EnsemblFungi"/>
</dbReference>
<dbReference type="InterPro" id="IPR036380">
    <property type="entry name" value="Isochorismatase-like_sf"/>
</dbReference>
<evidence type="ECO:0000256" key="7">
    <source>
        <dbReference type="ARBA" id="ARBA00043224"/>
    </source>
</evidence>
<dbReference type="OMA" id="DFVDSWP"/>
<dbReference type="Proteomes" id="UP000001640">
    <property type="component" value="Chromosome 1"/>
</dbReference>
<dbReference type="OrthoDB" id="3341310at2759"/>
<name>G0V5K8_NAUCA</name>
<dbReference type="SUPFAM" id="SSF52499">
    <property type="entry name" value="Isochorismatase-like hydrolases"/>
    <property type="match status" value="1"/>
</dbReference>
<dbReference type="STRING" id="1064592.G0V5K8"/>
<dbReference type="GO" id="GO:1904524">
    <property type="term" value="P:negative regulation of DNA amplification"/>
    <property type="evidence" value="ECO:0007669"/>
    <property type="project" value="EnsemblFungi"/>
</dbReference>
<evidence type="ECO:0000313" key="10">
    <source>
        <dbReference type="EMBL" id="CCC66745.1"/>
    </source>
</evidence>
<protein>
    <recommendedName>
        <fullName evidence="6">nicotinamidase</fullName>
        <ecNumber evidence="6">3.5.1.19</ecNumber>
    </recommendedName>
    <alternativeName>
        <fullName evidence="7">Nicotinamide deamidase</fullName>
    </alternativeName>
</protein>
<dbReference type="GO" id="GO:0008936">
    <property type="term" value="F:nicotinamidase activity"/>
    <property type="evidence" value="ECO:0007669"/>
    <property type="project" value="UniProtKB-EC"/>
</dbReference>
<proteinExistence type="inferred from homology"/>
<comment type="similarity">
    <text evidence="1">Belongs to the isochorismatase family.</text>
</comment>
<dbReference type="GO" id="GO:0046872">
    <property type="term" value="F:metal ion binding"/>
    <property type="evidence" value="ECO:0007669"/>
    <property type="project" value="UniProtKB-KW"/>
</dbReference>
<dbReference type="InParanoid" id="G0V5K8"/>
<evidence type="ECO:0000256" key="8">
    <source>
        <dbReference type="SAM" id="Coils"/>
    </source>
</evidence>
<dbReference type="EC" id="3.5.1.19" evidence="6"/>